<protein>
    <submittedName>
        <fullName evidence="2">Uncharacterized protein</fullName>
    </submittedName>
</protein>
<keyword evidence="1" id="KW-1133">Transmembrane helix</keyword>
<evidence type="ECO:0000313" key="3">
    <source>
        <dbReference type="Proteomes" id="UP000015530"/>
    </source>
</evidence>
<dbReference type="HOGENOM" id="CLU_3410648_0_0_1"/>
<evidence type="ECO:0000256" key="1">
    <source>
        <dbReference type="SAM" id="Phobius"/>
    </source>
</evidence>
<gene>
    <name evidence="2" type="ORF">CGLO_16331</name>
</gene>
<dbReference type="Proteomes" id="UP000015530">
    <property type="component" value="Unassembled WGS sequence"/>
</dbReference>
<keyword evidence="1" id="KW-0812">Transmembrane</keyword>
<accession>T0JZ69</accession>
<organism evidence="2 3">
    <name type="scientific">Colletotrichum gloeosporioides (strain Cg-14)</name>
    <name type="common">Anthracnose fungus</name>
    <name type="synonym">Glomerella cingulata</name>
    <dbReference type="NCBI Taxonomy" id="1237896"/>
    <lineage>
        <taxon>Eukaryota</taxon>
        <taxon>Fungi</taxon>
        <taxon>Dikarya</taxon>
        <taxon>Ascomycota</taxon>
        <taxon>Pezizomycotina</taxon>
        <taxon>Sordariomycetes</taxon>
        <taxon>Hypocreomycetidae</taxon>
        <taxon>Glomerellales</taxon>
        <taxon>Glomerellaceae</taxon>
        <taxon>Colletotrichum</taxon>
        <taxon>Colletotrichum gloeosporioides species complex</taxon>
    </lineage>
</organism>
<dbReference type="EMBL" id="AMYD01003872">
    <property type="protein sequence ID" value="EQB44874.1"/>
    <property type="molecule type" value="Genomic_DNA"/>
</dbReference>
<name>T0JZ69_COLGC</name>
<evidence type="ECO:0000313" key="2">
    <source>
        <dbReference type="EMBL" id="EQB44874.1"/>
    </source>
</evidence>
<sequence>MSTSRSFKAWAKPLFLIIIQPLYFFNFVI</sequence>
<comment type="caution">
    <text evidence="2">The sequence shown here is derived from an EMBL/GenBank/DDBJ whole genome shotgun (WGS) entry which is preliminary data.</text>
</comment>
<keyword evidence="1" id="KW-0472">Membrane</keyword>
<dbReference type="AlphaFoldDB" id="T0JZ69"/>
<reference evidence="3" key="1">
    <citation type="journal article" date="2013" name="Mol. Plant Microbe Interact.">
        <title>Global aspects of pacC regulation of pathogenicity genes in Colletotrichum gloeosporioides as revealed by transcriptome analysis.</title>
        <authorList>
            <person name="Alkan N."/>
            <person name="Meng X."/>
            <person name="Friedlander G."/>
            <person name="Reuveni E."/>
            <person name="Sukno S."/>
            <person name="Sherman A."/>
            <person name="Thon M."/>
            <person name="Fluhr R."/>
            <person name="Prusky D."/>
        </authorList>
    </citation>
    <scope>NUCLEOTIDE SEQUENCE [LARGE SCALE GENOMIC DNA]</scope>
    <source>
        <strain evidence="3">Cg-14</strain>
    </source>
</reference>
<feature type="transmembrane region" description="Helical" evidence="1">
    <location>
        <begin position="9"/>
        <end position="28"/>
    </location>
</feature>
<proteinExistence type="predicted"/>